<keyword evidence="10" id="KW-1185">Reference proteome</keyword>
<dbReference type="Proteomes" id="UP000663866">
    <property type="component" value="Unassembled WGS sequence"/>
</dbReference>
<feature type="domain" description="MI" evidence="7">
    <location>
        <begin position="381"/>
        <end position="499"/>
    </location>
</feature>
<keyword evidence="3" id="KW-0507">mRNA processing</keyword>
<feature type="region of interest" description="Disordered" evidence="6">
    <location>
        <begin position="358"/>
        <end position="386"/>
    </location>
</feature>
<evidence type="ECO:0000256" key="4">
    <source>
        <dbReference type="ARBA" id="ARBA00023187"/>
    </source>
</evidence>
<evidence type="ECO:0000256" key="6">
    <source>
        <dbReference type="SAM" id="MobiDB-lite"/>
    </source>
</evidence>
<dbReference type="Proteomes" id="UP000681967">
    <property type="component" value="Unassembled WGS sequence"/>
</dbReference>
<dbReference type="InterPro" id="IPR003890">
    <property type="entry name" value="MIF4G-like_typ-3"/>
</dbReference>
<dbReference type="PANTHER" id="PTHR18034">
    <property type="entry name" value="CELL CYCLE CONTROL PROTEIN CWF22-RELATED"/>
    <property type="match status" value="1"/>
</dbReference>
<gene>
    <name evidence="8" type="ORF">BYL167_LOCUS12084</name>
    <name evidence="9" type="ORF">OVN521_LOCUS18768</name>
</gene>
<accession>A0A819SJB3</accession>
<evidence type="ECO:0000313" key="8">
    <source>
        <dbReference type="EMBL" id="CAF3971117.1"/>
    </source>
</evidence>
<feature type="compositionally biased region" description="Low complexity" evidence="6">
    <location>
        <begin position="60"/>
        <end position="77"/>
    </location>
</feature>
<dbReference type="EMBL" id="CAJOBG010003450">
    <property type="protein sequence ID" value="CAF4063753.1"/>
    <property type="molecule type" value="Genomic_DNA"/>
</dbReference>
<name>A0A819SJB3_9BILA</name>
<evidence type="ECO:0000256" key="5">
    <source>
        <dbReference type="ARBA" id="ARBA00023242"/>
    </source>
</evidence>
<reference evidence="9" key="1">
    <citation type="submission" date="2021-02" db="EMBL/GenBank/DDBJ databases">
        <authorList>
            <person name="Nowell W R."/>
        </authorList>
    </citation>
    <scope>NUCLEOTIDE SEQUENCE</scope>
</reference>
<protein>
    <recommendedName>
        <fullName evidence="7">MI domain-containing protein</fullName>
    </recommendedName>
</protein>
<dbReference type="GO" id="GO:0071013">
    <property type="term" value="C:catalytic step 2 spliceosome"/>
    <property type="evidence" value="ECO:0007669"/>
    <property type="project" value="TreeGrafter"/>
</dbReference>
<feature type="region of interest" description="Disordered" evidence="6">
    <location>
        <begin position="45"/>
        <end position="79"/>
    </location>
</feature>
<dbReference type="Gene3D" id="1.25.40.180">
    <property type="match status" value="1"/>
</dbReference>
<dbReference type="Pfam" id="PF02847">
    <property type="entry name" value="MA3"/>
    <property type="match status" value="1"/>
</dbReference>
<dbReference type="InterPro" id="IPR003891">
    <property type="entry name" value="Initiation_fac_eIF4g_MI"/>
</dbReference>
<keyword evidence="5" id="KW-0539">Nucleus</keyword>
<proteinExistence type="inferred from homology"/>
<evidence type="ECO:0000259" key="7">
    <source>
        <dbReference type="PROSITE" id="PS51366"/>
    </source>
</evidence>
<dbReference type="SUPFAM" id="SSF48371">
    <property type="entry name" value="ARM repeat"/>
    <property type="match status" value="1"/>
</dbReference>
<dbReference type="AlphaFoldDB" id="A0A819SJB3"/>
<dbReference type="EMBL" id="CAJOBH010003917">
    <property type="protein sequence ID" value="CAF3971117.1"/>
    <property type="molecule type" value="Genomic_DNA"/>
</dbReference>
<feature type="compositionally biased region" description="Basic and acidic residues" evidence="6">
    <location>
        <begin position="46"/>
        <end position="56"/>
    </location>
</feature>
<comment type="similarity">
    <text evidence="2">Belongs to the CWC22 family.</text>
</comment>
<dbReference type="PROSITE" id="PS51366">
    <property type="entry name" value="MI"/>
    <property type="match status" value="1"/>
</dbReference>
<sequence length="527" mass="60823">MKFFLSVYSQINNNSSDTKKKCSNQNLLVFQIHHRNQMMMKMNNKRNKDDAKKSEVRLNTTSNSSPTQTTSPVPSRTGGLYIPPATLRLLDTSSVDKSSVEYQRTQWDALERNINLLVDQANESNICPIINELFKQNIVRGCGLFVRSIIRAQSTTLVRASVCAALVSIINPWIEIIGELIVKQVISSFRRQYKSNDKTKCLSTTKFIAHLVNQNVLHEIITLEILILLLGSPSDDNVELAIEFVKECGQKLCEVSPRGLNSIFSKLENLHNKPLKKCTRDMIEDLVAVREGQFKENPAVPRGLDLVHKNIQYTHMITLDTCEPQPILDLFTYDEKYEEHEEQYNVIRAMFFRKSSDDEDKSNFSISNDKGDGNKDNVDDEKKEKQETIIDDRETNLLILRRAMCLEIESSVDHEMKLCQVIVNICAEQQTYEDFFGLLGQRICTLKKEYVKYFEKVFQDQYEIVHGLENVKLRNVAKFFAHLLFTKSISWDVLNCCNLTKDTKLSECIYFKYLLLEIVEFLDKLSF</sequence>
<dbReference type="InterPro" id="IPR016024">
    <property type="entry name" value="ARM-type_fold"/>
</dbReference>
<comment type="caution">
    <text evidence="9">The sequence shown here is derived from an EMBL/GenBank/DDBJ whole genome shotgun (WGS) entry which is preliminary data.</text>
</comment>
<evidence type="ECO:0000256" key="3">
    <source>
        <dbReference type="ARBA" id="ARBA00022664"/>
    </source>
</evidence>
<dbReference type="GO" id="GO:0000398">
    <property type="term" value="P:mRNA splicing, via spliceosome"/>
    <property type="evidence" value="ECO:0007669"/>
    <property type="project" value="TreeGrafter"/>
</dbReference>
<organism evidence="9 10">
    <name type="scientific">Rotaria magnacalcarata</name>
    <dbReference type="NCBI Taxonomy" id="392030"/>
    <lineage>
        <taxon>Eukaryota</taxon>
        <taxon>Metazoa</taxon>
        <taxon>Spiralia</taxon>
        <taxon>Gnathifera</taxon>
        <taxon>Rotifera</taxon>
        <taxon>Eurotatoria</taxon>
        <taxon>Bdelloidea</taxon>
        <taxon>Philodinida</taxon>
        <taxon>Philodinidae</taxon>
        <taxon>Rotaria</taxon>
    </lineage>
</organism>
<evidence type="ECO:0000256" key="2">
    <source>
        <dbReference type="ARBA" id="ARBA00006856"/>
    </source>
</evidence>
<keyword evidence="4" id="KW-0508">mRNA splicing</keyword>
<dbReference type="SMART" id="SM00543">
    <property type="entry name" value="MIF4G"/>
    <property type="match status" value="1"/>
</dbReference>
<evidence type="ECO:0000313" key="10">
    <source>
        <dbReference type="Proteomes" id="UP000663866"/>
    </source>
</evidence>
<evidence type="ECO:0000256" key="1">
    <source>
        <dbReference type="ARBA" id="ARBA00004123"/>
    </source>
</evidence>
<evidence type="ECO:0000313" key="9">
    <source>
        <dbReference type="EMBL" id="CAF4063753.1"/>
    </source>
</evidence>
<dbReference type="GO" id="GO:0003723">
    <property type="term" value="F:RNA binding"/>
    <property type="evidence" value="ECO:0007669"/>
    <property type="project" value="InterPro"/>
</dbReference>
<dbReference type="InterPro" id="IPR050781">
    <property type="entry name" value="CWC22_splicing_factor"/>
</dbReference>
<comment type="subcellular location">
    <subcellularLocation>
        <location evidence="1">Nucleus</location>
    </subcellularLocation>
</comment>
<feature type="compositionally biased region" description="Basic and acidic residues" evidence="6">
    <location>
        <begin position="369"/>
        <end position="386"/>
    </location>
</feature>
<dbReference type="PANTHER" id="PTHR18034:SF3">
    <property type="entry name" value="PRE-MRNA-SPLICING FACTOR CWC22 HOMOLOG"/>
    <property type="match status" value="1"/>
</dbReference>